<evidence type="ECO:0000313" key="4">
    <source>
        <dbReference type="EMBL" id="MDQ0118370.1"/>
    </source>
</evidence>
<dbReference type="PANTHER" id="PTHR43477:SF1">
    <property type="entry name" value="DIHYDROANTICAPSIN 7-DEHYDROGENASE"/>
    <property type="match status" value="1"/>
</dbReference>
<dbReference type="Gene3D" id="3.40.50.720">
    <property type="entry name" value="NAD(P)-binding Rossmann-like Domain"/>
    <property type="match status" value="1"/>
</dbReference>
<dbReference type="InterPro" id="IPR036291">
    <property type="entry name" value="NAD(P)-bd_dom_sf"/>
</dbReference>
<evidence type="ECO:0000256" key="2">
    <source>
        <dbReference type="ARBA" id="ARBA00023002"/>
    </source>
</evidence>
<dbReference type="EMBL" id="JAUSSY010000005">
    <property type="protein sequence ID" value="MDQ0118370.1"/>
    <property type="molecule type" value="Genomic_DNA"/>
</dbReference>
<keyword evidence="2" id="KW-0560">Oxidoreductase</keyword>
<sequence>MDTPADRAKPCGKGQFAGKTIIVTGAAAGTGQATALHIASQGGRVIAVDINEERLDYLVAQNPGLDLVPVPGDVASTETVSAAVASAGQVDGLANIAGAVDNFAPIHAIDDELWERVFHVNVTAPMHLTRAVLPMMLARGRGSVVNLASEAGSIESAAGAAYTASKYAVLGLTKNSALAFGAQGLRFNAVVPSPSLPGDSKWRSPGLLEGLGASRTATPSMAPTAVQVAECISFLLSDESCEVNGALVPTDGAWRTI</sequence>
<evidence type="ECO:0000313" key="5">
    <source>
        <dbReference type="Proteomes" id="UP001226389"/>
    </source>
</evidence>
<dbReference type="PANTHER" id="PTHR43477">
    <property type="entry name" value="DIHYDROANTICAPSIN 7-DEHYDROGENASE"/>
    <property type="match status" value="1"/>
</dbReference>
<evidence type="ECO:0000256" key="3">
    <source>
        <dbReference type="RuleBase" id="RU000363"/>
    </source>
</evidence>
<evidence type="ECO:0000256" key="1">
    <source>
        <dbReference type="ARBA" id="ARBA00006484"/>
    </source>
</evidence>
<comment type="similarity">
    <text evidence="1 3">Belongs to the short-chain dehydrogenases/reductases (SDR) family.</text>
</comment>
<dbReference type="Pfam" id="PF00106">
    <property type="entry name" value="adh_short"/>
    <property type="match status" value="1"/>
</dbReference>
<dbReference type="CDD" id="cd05233">
    <property type="entry name" value="SDR_c"/>
    <property type="match status" value="1"/>
</dbReference>
<dbReference type="InterPro" id="IPR051122">
    <property type="entry name" value="SDR_DHRS6-like"/>
</dbReference>
<protein>
    <submittedName>
        <fullName evidence="4">NAD(P)-dependent dehydrogenase (Short-subunit alcohol dehydrogenase family)</fullName>
    </submittedName>
</protein>
<keyword evidence="5" id="KW-1185">Reference proteome</keyword>
<name>A0ABT9UFF6_9MICC</name>
<dbReference type="Proteomes" id="UP001226389">
    <property type="component" value="Unassembled WGS sequence"/>
</dbReference>
<dbReference type="PRINTS" id="PR00080">
    <property type="entry name" value="SDRFAMILY"/>
</dbReference>
<gene>
    <name evidence="4" type="ORF">J2T22_001548</name>
</gene>
<proteinExistence type="inferred from homology"/>
<dbReference type="InterPro" id="IPR002347">
    <property type="entry name" value="SDR_fam"/>
</dbReference>
<dbReference type="PRINTS" id="PR00081">
    <property type="entry name" value="GDHRDH"/>
</dbReference>
<comment type="caution">
    <text evidence="4">The sequence shown here is derived from an EMBL/GenBank/DDBJ whole genome shotgun (WGS) entry which is preliminary data.</text>
</comment>
<dbReference type="SUPFAM" id="SSF51735">
    <property type="entry name" value="NAD(P)-binding Rossmann-fold domains"/>
    <property type="match status" value="1"/>
</dbReference>
<accession>A0ABT9UFF6</accession>
<reference evidence="4 5" key="1">
    <citation type="submission" date="2023-07" db="EMBL/GenBank/DDBJ databases">
        <title>Sorghum-associated microbial communities from plants grown in Nebraska, USA.</title>
        <authorList>
            <person name="Schachtman D."/>
        </authorList>
    </citation>
    <scope>NUCLEOTIDE SEQUENCE [LARGE SCALE GENOMIC DNA]</scope>
    <source>
        <strain evidence="4 5">DS994</strain>
    </source>
</reference>
<dbReference type="RefSeq" id="WP_307489338.1">
    <property type="nucleotide sequence ID" value="NZ_JAUSSY010000005.1"/>
</dbReference>
<organism evidence="4 5">
    <name type="scientific">Pseudarthrobacter defluvii</name>
    <dbReference type="NCBI Taxonomy" id="410837"/>
    <lineage>
        <taxon>Bacteria</taxon>
        <taxon>Bacillati</taxon>
        <taxon>Actinomycetota</taxon>
        <taxon>Actinomycetes</taxon>
        <taxon>Micrococcales</taxon>
        <taxon>Micrococcaceae</taxon>
        <taxon>Pseudarthrobacter</taxon>
    </lineage>
</organism>